<accession>A0A7W9FWP7</accession>
<organism evidence="2 3">
    <name type="scientific">Brevundimonas vesicularis</name>
    <name type="common">Pseudomonas vesicularis</name>
    <dbReference type="NCBI Taxonomy" id="41276"/>
    <lineage>
        <taxon>Bacteria</taxon>
        <taxon>Pseudomonadati</taxon>
        <taxon>Pseudomonadota</taxon>
        <taxon>Alphaproteobacteria</taxon>
        <taxon>Caulobacterales</taxon>
        <taxon>Caulobacteraceae</taxon>
        <taxon>Brevundimonas</taxon>
    </lineage>
</organism>
<proteinExistence type="predicted"/>
<dbReference type="Proteomes" id="UP000556201">
    <property type="component" value="Unassembled WGS sequence"/>
</dbReference>
<name>A0A7W9FWP7_BREVE</name>
<dbReference type="AlphaFoldDB" id="A0A7W9FWP7"/>
<gene>
    <name evidence="2" type="ORF">HNP47_002990</name>
</gene>
<keyword evidence="1" id="KW-0812">Transmembrane</keyword>
<evidence type="ECO:0000313" key="3">
    <source>
        <dbReference type="Proteomes" id="UP000556201"/>
    </source>
</evidence>
<keyword evidence="1" id="KW-1133">Transmembrane helix</keyword>
<reference evidence="2 3" key="1">
    <citation type="submission" date="2020-08" db="EMBL/GenBank/DDBJ databases">
        <title>Functional genomics of gut bacteria from endangered species of beetles.</title>
        <authorList>
            <person name="Carlos-Shanley C."/>
        </authorList>
    </citation>
    <scope>NUCLEOTIDE SEQUENCE [LARGE SCALE GENOMIC DNA]</scope>
    <source>
        <strain evidence="2 3">S00192</strain>
    </source>
</reference>
<evidence type="ECO:0000313" key="2">
    <source>
        <dbReference type="EMBL" id="MBB5772970.1"/>
    </source>
</evidence>
<evidence type="ECO:0000256" key="1">
    <source>
        <dbReference type="SAM" id="Phobius"/>
    </source>
</evidence>
<feature type="transmembrane region" description="Helical" evidence="1">
    <location>
        <begin position="15"/>
        <end position="36"/>
    </location>
</feature>
<protein>
    <submittedName>
        <fullName evidence="2">Uncharacterized protein</fullName>
    </submittedName>
</protein>
<comment type="caution">
    <text evidence="2">The sequence shown here is derived from an EMBL/GenBank/DDBJ whole genome shotgun (WGS) entry which is preliminary data.</text>
</comment>
<dbReference type="EMBL" id="JACHLJ010000004">
    <property type="protein sequence ID" value="MBB5772970.1"/>
    <property type="molecule type" value="Genomic_DNA"/>
</dbReference>
<sequence length="42" mass="4703">MIGELLYFAHRHARVLIVTAAIGFAFSLVSGGEAFAHHIHWR</sequence>
<dbReference type="RefSeq" id="WP_260394892.1">
    <property type="nucleotide sequence ID" value="NZ_JACHLJ010000004.1"/>
</dbReference>
<keyword evidence="1" id="KW-0472">Membrane</keyword>